<keyword evidence="4" id="KW-0732">Signal</keyword>
<reference evidence="11" key="1">
    <citation type="submission" date="2016-05" db="EMBL/GenBank/DDBJ databases">
        <title>Comparative genomics of biotechnologically important yeasts.</title>
        <authorList>
            <consortium name="DOE Joint Genome Institute"/>
            <person name="Riley R."/>
            <person name="Haridas S."/>
            <person name="Wolfe K.H."/>
            <person name="Lopes M.R."/>
            <person name="Hittinger C.T."/>
            <person name="Goker M."/>
            <person name="Salamov A."/>
            <person name="Wisecaver J."/>
            <person name="Long T.M."/>
            <person name="Aerts A.L."/>
            <person name="Barry K."/>
            <person name="Choi C."/>
            <person name="Clum A."/>
            <person name="Coughlan A.Y."/>
            <person name="Deshpande S."/>
            <person name="Douglass A.P."/>
            <person name="Hanson S.J."/>
            <person name="Klenk H.-P."/>
            <person name="Labutti K."/>
            <person name="Lapidus A."/>
            <person name="Lindquist E."/>
            <person name="Lipzen A."/>
            <person name="Meier-Kolthoff J.P."/>
            <person name="Ohm R.A."/>
            <person name="Otillar R.P."/>
            <person name="Pangilinan J."/>
            <person name="Peng Y."/>
            <person name="Rokas A."/>
            <person name="Rosa C.A."/>
            <person name="Scheuner C."/>
            <person name="Sibirny A.A."/>
            <person name="Slot J.C."/>
            <person name="Stielow J.B."/>
            <person name="Sun H."/>
            <person name="Kurtzman C.P."/>
            <person name="Blackwell M."/>
            <person name="Grigoriev I.V."/>
            <person name="Jeffries T.W."/>
        </authorList>
    </citation>
    <scope>NUCLEOTIDE SEQUENCE [LARGE SCALE GENOMIC DNA]</scope>
    <source>
        <strain evidence="11">DSM 1968</strain>
    </source>
</reference>
<dbReference type="GeneID" id="30963131"/>
<dbReference type="InParanoid" id="A0A1D2VCF7"/>
<keyword evidence="11" id="KW-1185">Reference proteome</keyword>
<dbReference type="PANTHER" id="PTHR31468:SF10">
    <property type="entry name" value="1,3-BETA-GLUCANOSYLTRANSFERASE GAS2"/>
    <property type="match status" value="1"/>
</dbReference>
<feature type="domain" description="X8" evidence="9">
    <location>
        <begin position="356"/>
        <end position="423"/>
    </location>
</feature>
<name>A0A1D2VCF7_9ASCO</name>
<feature type="non-terminal residue" evidence="10">
    <location>
        <position position="423"/>
    </location>
</feature>
<dbReference type="GO" id="GO:0005886">
    <property type="term" value="C:plasma membrane"/>
    <property type="evidence" value="ECO:0007669"/>
    <property type="project" value="UniProtKB-SubCell"/>
</dbReference>
<evidence type="ECO:0000259" key="9">
    <source>
        <dbReference type="SMART" id="SM00768"/>
    </source>
</evidence>
<accession>A0A1D2VCF7</accession>
<dbReference type="InterPro" id="IPR012946">
    <property type="entry name" value="X8"/>
</dbReference>
<dbReference type="AlphaFoldDB" id="A0A1D2VCF7"/>
<dbReference type="GO" id="GO:0071970">
    <property type="term" value="P:fungal-type cell wall (1-&gt;3)-beta-D-glucan biosynthetic process"/>
    <property type="evidence" value="ECO:0007669"/>
    <property type="project" value="TreeGrafter"/>
</dbReference>
<evidence type="ECO:0000256" key="1">
    <source>
        <dbReference type="ARBA" id="ARBA00004589"/>
    </source>
</evidence>
<evidence type="ECO:0000256" key="4">
    <source>
        <dbReference type="ARBA" id="ARBA00022729"/>
    </source>
</evidence>
<dbReference type="FunCoup" id="A0A1D2VCF7">
    <property type="interactions" value="30"/>
</dbReference>
<keyword evidence="8" id="KW-0472">Membrane</keyword>
<keyword evidence="8" id="KW-0449">Lipoprotein</keyword>
<feature type="non-terminal residue" evidence="10">
    <location>
        <position position="1"/>
    </location>
</feature>
<keyword evidence="6" id="KW-0325">Glycoprotein</keyword>
<dbReference type="SUPFAM" id="SSF51445">
    <property type="entry name" value="(Trans)glycosidases"/>
    <property type="match status" value="1"/>
</dbReference>
<evidence type="ECO:0000256" key="5">
    <source>
        <dbReference type="ARBA" id="ARBA00023157"/>
    </source>
</evidence>
<dbReference type="Gene3D" id="1.20.58.1040">
    <property type="match status" value="1"/>
</dbReference>
<evidence type="ECO:0000313" key="10">
    <source>
        <dbReference type="EMBL" id="ODV59404.1"/>
    </source>
</evidence>
<evidence type="ECO:0000256" key="2">
    <source>
        <dbReference type="ARBA" id="ARBA00007528"/>
    </source>
</evidence>
<keyword evidence="7" id="KW-0961">Cell wall biogenesis/degradation</keyword>
<dbReference type="FunFam" id="3.20.20.80:FF:000038">
    <property type="entry name" value="1,3-beta-glucanosyltransferase"/>
    <property type="match status" value="1"/>
</dbReference>
<dbReference type="PANTHER" id="PTHR31468">
    <property type="entry name" value="1,3-BETA-GLUCANOSYLTRANSFERASE GAS1"/>
    <property type="match status" value="1"/>
</dbReference>
<evidence type="ECO:0000313" key="11">
    <source>
        <dbReference type="Proteomes" id="UP000095038"/>
    </source>
</evidence>
<gene>
    <name evidence="10" type="ORF">ASCRUDRAFT_17662</name>
</gene>
<evidence type="ECO:0000256" key="6">
    <source>
        <dbReference type="ARBA" id="ARBA00023180"/>
    </source>
</evidence>
<keyword evidence="3 8" id="KW-0336">GPI-anchor</keyword>
<dbReference type="RefSeq" id="XP_020045711.1">
    <property type="nucleotide sequence ID" value="XM_020189495.1"/>
</dbReference>
<dbReference type="GO" id="GO:0042124">
    <property type="term" value="F:1,3-beta-glucanosyltransferase activity"/>
    <property type="evidence" value="ECO:0007669"/>
    <property type="project" value="EnsemblFungi"/>
</dbReference>
<comment type="similarity">
    <text evidence="2 8">Belongs to the glycosyl hydrolase 72 family.</text>
</comment>
<proteinExistence type="inferred from homology"/>
<evidence type="ECO:0000256" key="7">
    <source>
        <dbReference type="ARBA" id="ARBA00023316"/>
    </source>
</evidence>
<comment type="subcellular location">
    <subcellularLocation>
        <location evidence="8">Cell membrane</location>
        <topology evidence="8">Lipid-anchor</topology>
        <topology evidence="8">GPI-anchor</topology>
    </subcellularLocation>
    <subcellularLocation>
        <location evidence="1">Membrane</location>
        <topology evidence="1">Lipid-anchor</topology>
        <topology evidence="1">GPI-anchor</topology>
    </subcellularLocation>
</comment>
<dbReference type="Proteomes" id="UP000095038">
    <property type="component" value="Unassembled WGS sequence"/>
</dbReference>
<evidence type="ECO:0000256" key="3">
    <source>
        <dbReference type="ARBA" id="ARBA00022622"/>
    </source>
</evidence>
<sequence length="423" mass="48300">IPPIEIKGNKFFYSNNGSQFFIKGIAYQQSSASQVLDSTKYLDPLSDEKKCFRDIKYLKELSMNLIRVYSINPKLNHDVCMNALADAGIYVLVDLSEPDVSINRKAPSWDVQLYDRYKSVIDALAKYNNVFGFFAGNEVTSDPNNAHASPFVKAAIRDAKSYISSKNYRKIPVGYSSNDDSETRDNLANYFICGNKKHAADFYGINMYEWCGYSSFFSSGYSERTVEFQDYPVPIFFSEYGCNVERPRPFTEVEAIYSPLMSNVWSGGIVYMYFEEENKYGVVKVDESENVKKLDDFRYLRDQMSKINPKGTNVKDYVIQETRERTCPVKTANWEADGKLPPTPDSFMCECLESSLSCIVTSNSNLQYKKLYEFLCGEVDCSSITADGKTGEYGYYSSCNNKQKLSLMFDEYYTKESENPKAC</sequence>
<dbReference type="Pfam" id="PF07983">
    <property type="entry name" value="X8"/>
    <property type="match status" value="1"/>
</dbReference>
<organism evidence="10 11">
    <name type="scientific">Ascoidea rubescens DSM 1968</name>
    <dbReference type="NCBI Taxonomy" id="1344418"/>
    <lineage>
        <taxon>Eukaryota</taxon>
        <taxon>Fungi</taxon>
        <taxon>Dikarya</taxon>
        <taxon>Ascomycota</taxon>
        <taxon>Saccharomycotina</taxon>
        <taxon>Saccharomycetes</taxon>
        <taxon>Ascoideaceae</taxon>
        <taxon>Ascoidea</taxon>
    </lineage>
</organism>
<dbReference type="GO" id="GO:0030476">
    <property type="term" value="P:ascospore wall assembly"/>
    <property type="evidence" value="ECO:0007669"/>
    <property type="project" value="EnsemblFungi"/>
</dbReference>
<dbReference type="InterPro" id="IPR017853">
    <property type="entry name" value="GH"/>
</dbReference>
<dbReference type="Gene3D" id="3.20.20.80">
    <property type="entry name" value="Glycosidases"/>
    <property type="match status" value="1"/>
</dbReference>
<keyword evidence="5" id="KW-1015">Disulfide bond</keyword>
<dbReference type="EC" id="2.4.1.-" evidence="8"/>
<comment type="function">
    <text evidence="8">Splits internally a 1,3-beta-glucan molecule and transfers the newly generated reducing end (the donor) to the non-reducing end of another 1,3-beta-glucan molecule (the acceptor) forming a 1,3-beta linkage, resulting in the elongation of 1,3-beta-glucan chains in the cell wall.</text>
</comment>
<evidence type="ECO:0000256" key="8">
    <source>
        <dbReference type="RuleBase" id="RU361209"/>
    </source>
</evidence>
<keyword evidence="8" id="KW-0808">Transferase</keyword>
<dbReference type="Pfam" id="PF03198">
    <property type="entry name" value="Glyco_hydro_72"/>
    <property type="match status" value="1"/>
</dbReference>
<dbReference type="InterPro" id="IPR004886">
    <property type="entry name" value="Glucanosyltransferase"/>
</dbReference>
<protein>
    <recommendedName>
        <fullName evidence="8">1,3-beta-glucanosyltransferase</fullName>
        <ecNumber evidence="8">2.4.1.-</ecNumber>
    </recommendedName>
</protein>
<dbReference type="SMART" id="SM00768">
    <property type="entry name" value="X8"/>
    <property type="match status" value="1"/>
</dbReference>
<dbReference type="OrthoDB" id="421038at2759"/>
<dbReference type="GO" id="GO:0098552">
    <property type="term" value="C:side of membrane"/>
    <property type="evidence" value="ECO:0007669"/>
    <property type="project" value="UniProtKB-KW"/>
</dbReference>
<dbReference type="EMBL" id="KV454486">
    <property type="protein sequence ID" value="ODV59404.1"/>
    <property type="molecule type" value="Genomic_DNA"/>
</dbReference>
<dbReference type="STRING" id="1344418.A0A1D2VCF7"/>